<keyword evidence="1" id="KW-0472">Membrane</keyword>
<organism evidence="2 3">
    <name type="scientific">Salinimonas iocasae</name>
    <dbReference type="NCBI Taxonomy" id="2572577"/>
    <lineage>
        <taxon>Bacteria</taxon>
        <taxon>Pseudomonadati</taxon>
        <taxon>Pseudomonadota</taxon>
        <taxon>Gammaproteobacteria</taxon>
        <taxon>Alteromonadales</taxon>
        <taxon>Alteromonadaceae</taxon>
        <taxon>Alteromonas/Salinimonas group</taxon>
        <taxon>Salinimonas</taxon>
    </lineage>
</organism>
<evidence type="ECO:0000313" key="3">
    <source>
        <dbReference type="Proteomes" id="UP000304912"/>
    </source>
</evidence>
<keyword evidence="1" id="KW-0812">Transmembrane</keyword>
<keyword evidence="1" id="KW-1133">Transmembrane helix</keyword>
<dbReference type="AlphaFoldDB" id="A0A5B7YCB4"/>
<accession>A0A5B7YCB4</accession>
<sequence length="419" mass="48030">MSGPSVTILNPIFYDLGGVFTPSVEALNRVDSLLVKHYSWESCKHEYEYMAYNFSYLALHIPKLCYVIDTQRLTILNTDVEVSLQLSIRVCGNICFEYDYHIPGLANDSITAITEALQCYINLSYSRYLKRNNAYKNAMTRIATPVVDDTIPPILNHCKLLEEIKGLVRQSDEFKPDSYCYPYQHGRLLYACDSGSDFVCKELLDEGFESTVKRLDDGRILLGTWKTILMVSQEKRATFMNLYIESLSRFFQCQTWIFQCEHRLDQINRNIDSETQSYTLLNQEAKDIETFYFTCNREMINFDNLSIPFKNDDYTFLSASINDALKLDGHIAQTYKHLDAVKEHINLAKLHIDSRTEKHAKLLKLLMGLNLSAGIASLIPASLDGDIAKISSSMLPPIVWVTFALIAFTVLIVEFRKRS</sequence>
<proteinExistence type="predicted"/>
<dbReference type="EMBL" id="CP039852">
    <property type="protein sequence ID" value="QCZ93327.1"/>
    <property type="molecule type" value="Genomic_DNA"/>
</dbReference>
<feature type="transmembrane region" description="Helical" evidence="1">
    <location>
        <begin position="395"/>
        <end position="413"/>
    </location>
</feature>
<reference evidence="2 3" key="1">
    <citation type="submission" date="2019-04" db="EMBL/GenBank/DDBJ databases">
        <title>Salinimonas iocasae sp. nov., a halophilic bacterium isolated from the outer tube casing of tubeworms in Okinawa Trough.</title>
        <authorList>
            <person name="Zhang H."/>
            <person name="Wang H."/>
            <person name="Li C."/>
        </authorList>
    </citation>
    <scope>NUCLEOTIDE SEQUENCE [LARGE SCALE GENOMIC DNA]</scope>
    <source>
        <strain evidence="2 3">KX18D6</strain>
    </source>
</reference>
<protein>
    <submittedName>
        <fullName evidence="2">Uncharacterized protein</fullName>
    </submittedName>
</protein>
<dbReference type="KEGG" id="salk:FBQ74_07435"/>
<evidence type="ECO:0000313" key="2">
    <source>
        <dbReference type="EMBL" id="QCZ93327.1"/>
    </source>
</evidence>
<dbReference type="Proteomes" id="UP000304912">
    <property type="component" value="Chromosome"/>
</dbReference>
<gene>
    <name evidence="2" type="ORF">FBQ74_07435</name>
</gene>
<evidence type="ECO:0000256" key="1">
    <source>
        <dbReference type="SAM" id="Phobius"/>
    </source>
</evidence>
<keyword evidence="3" id="KW-1185">Reference proteome</keyword>
<dbReference type="OrthoDB" id="9817633at2"/>
<dbReference type="RefSeq" id="WP_139756073.1">
    <property type="nucleotide sequence ID" value="NZ_CP039852.1"/>
</dbReference>
<name>A0A5B7YCB4_9ALTE</name>